<protein>
    <recommendedName>
        <fullName evidence="4">DUF2884 family protein</fullName>
    </recommendedName>
</protein>
<evidence type="ECO:0000256" key="1">
    <source>
        <dbReference type="SAM" id="SignalP"/>
    </source>
</evidence>
<dbReference type="Proteomes" id="UP001156627">
    <property type="component" value="Unassembled WGS sequence"/>
</dbReference>
<organism evidence="2 3">
    <name type="scientific">Dyella flagellata</name>
    <dbReference type="NCBI Taxonomy" id="1867833"/>
    <lineage>
        <taxon>Bacteria</taxon>
        <taxon>Pseudomonadati</taxon>
        <taxon>Pseudomonadota</taxon>
        <taxon>Gammaproteobacteria</taxon>
        <taxon>Lysobacterales</taxon>
        <taxon>Rhodanobacteraceae</taxon>
        <taxon>Dyella</taxon>
    </lineage>
</organism>
<evidence type="ECO:0000313" key="2">
    <source>
        <dbReference type="EMBL" id="GLQ87055.1"/>
    </source>
</evidence>
<name>A0ABQ5X5Z2_9GAMM</name>
<keyword evidence="1" id="KW-0732">Signal</keyword>
<dbReference type="RefSeq" id="WP_284330484.1">
    <property type="nucleotide sequence ID" value="NZ_BSOA01000003.1"/>
</dbReference>
<keyword evidence="3" id="KW-1185">Reference proteome</keyword>
<dbReference type="PROSITE" id="PS51257">
    <property type="entry name" value="PROKAR_LIPOPROTEIN"/>
    <property type="match status" value="1"/>
</dbReference>
<sequence>MKHQGTILLLALCTALAACDAPDFNYRGENGRISLDGNVLTLHVDDVPDATVGSSGDFIVDGKVESISSAQHGLLVLYYQGVADIRDQANGLKAGVTAAKNAFVEKPGPDAKQKLKEAVESQAHQMSVKMCQDEVNLAGVQAQLVAQLPAFKPYGNIFPAKHADECTKA</sequence>
<evidence type="ECO:0008006" key="4">
    <source>
        <dbReference type="Google" id="ProtNLM"/>
    </source>
</evidence>
<accession>A0ABQ5X5Z2</accession>
<dbReference type="EMBL" id="BSOA01000003">
    <property type="protein sequence ID" value="GLQ87055.1"/>
    <property type="molecule type" value="Genomic_DNA"/>
</dbReference>
<proteinExistence type="predicted"/>
<gene>
    <name evidence="2" type="ORF">GCM10007898_06210</name>
</gene>
<feature type="chain" id="PRO_5045436744" description="DUF2884 family protein" evidence="1">
    <location>
        <begin position="18"/>
        <end position="169"/>
    </location>
</feature>
<reference evidence="3" key="1">
    <citation type="journal article" date="2019" name="Int. J. Syst. Evol. Microbiol.">
        <title>The Global Catalogue of Microorganisms (GCM) 10K type strain sequencing project: providing services to taxonomists for standard genome sequencing and annotation.</title>
        <authorList>
            <consortium name="The Broad Institute Genomics Platform"/>
            <consortium name="The Broad Institute Genome Sequencing Center for Infectious Disease"/>
            <person name="Wu L."/>
            <person name="Ma J."/>
        </authorList>
    </citation>
    <scope>NUCLEOTIDE SEQUENCE [LARGE SCALE GENOMIC DNA]</scope>
    <source>
        <strain evidence="3">NBRC 111981</strain>
    </source>
</reference>
<evidence type="ECO:0000313" key="3">
    <source>
        <dbReference type="Proteomes" id="UP001156627"/>
    </source>
</evidence>
<comment type="caution">
    <text evidence="2">The sequence shown here is derived from an EMBL/GenBank/DDBJ whole genome shotgun (WGS) entry which is preliminary data.</text>
</comment>
<feature type="signal peptide" evidence="1">
    <location>
        <begin position="1"/>
        <end position="17"/>
    </location>
</feature>